<feature type="compositionally biased region" description="Polar residues" evidence="8">
    <location>
        <begin position="266"/>
        <end position="275"/>
    </location>
</feature>
<dbReference type="Pfam" id="PF08402">
    <property type="entry name" value="TOBE_2"/>
    <property type="match status" value="1"/>
</dbReference>
<keyword evidence="11" id="KW-1185">Reference proteome</keyword>
<dbReference type="GO" id="GO:0043190">
    <property type="term" value="C:ATP-binding cassette (ABC) transporter complex"/>
    <property type="evidence" value="ECO:0007669"/>
    <property type="project" value="InterPro"/>
</dbReference>
<keyword evidence="2" id="KW-0547">Nucleotide-binding</keyword>
<dbReference type="InterPro" id="IPR003593">
    <property type="entry name" value="AAA+_ATPase"/>
</dbReference>
<sequence>MAMDLYIEGLSKTFGSTAALHPTDLTVKAGTFTTLLGPSGCGKTTLLRMIAGLETPDTGTISIGGDSLFDASRKRSVPAHKRGFGMVFQDFALWPHMTVFENVAFGLRTSRRTQDLQGTVTRALDKVQLGAMKDRYPHQLSGGQQQRVAFARAVAVEPKLVLFDEPLSALDAALREEMRVEMLSLVRDLGLTALYVTHDQIEAMSMSDEIVVMQGGRVLQRGTPEEIYAKPSDPFVARFIGRSNWIAPSSAPADAAQAADDPDSTLDPNPDSNNLRPEPPGTLAMFRPEHLRWEPLGEGNCDAYEVEILQSSYMGDRYEVHVQADGQPERWTAYHDCRIPAGSRMTVYLPRKKLHRLNVVPHA</sequence>
<dbReference type="Proteomes" id="UP000316968">
    <property type="component" value="Chromosome"/>
</dbReference>
<evidence type="ECO:0000259" key="9">
    <source>
        <dbReference type="PROSITE" id="PS50893"/>
    </source>
</evidence>
<dbReference type="Gene3D" id="3.40.50.300">
    <property type="entry name" value="P-loop containing nucleotide triphosphate hydrolases"/>
    <property type="match status" value="1"/>
</dbReference>
<proteinExistence type="predicted"/>
<gene>
    <name evidence="10" type="ORF">FFV09_22225</name>
</gene>
<feature type="compositionally biased region" description="Low complexity" evidence="8">
    <location>
        <begin position="250"/>
        <end position="259"/>
    </location>
</feature>
<evidence type="ECO:0000313" key="11">
    <source>
        <dbReference type="Proteomes" id="UP000316968"/>
    </source>
</evidence>
<dbReference type="GO" id="GO:0005524">
    <property type="term" value="F:ATP binding"/>
    <property type="evidence" value="ECO:0007669"/>
    <property type="project" value="UniProtKB-KW"/>
</dbReference>
<dbReference type="EC" id="7.6.2.9" evidence="6"/>
<dbReference type="FunFam" id="3.40.50.300:FF:000425">
    <property type="entry name" value="Probable ABC transporter, ATP-binding subunit"/>
    <property type="match status" value="1"/>
</dbReference>
<dbReference type="GO" id="GO:0015418">
    <property type="term" value="F:ABC-type quaternary ammonium compound transporting activity"/>
    <property type="evidence" value="ECO:0007669"/>
    <property type="project" value="UniProtKB-EC"/>
</dbReference>
<dbReference type="InterPro" id="IPR017871">
    <property type="entry name" value="ABC_transporter-like_CS"/>
</dbReference>
<dbReference type="KEGG" id="saca:FFV09_22225"/>
<feature type="domain" description="ABC transporter" evidence="9">
    <location>
        <begin position="5"/>
        <end position="240"/>
    </location>
</feature>
<name>A0A4Y6UZZ3_SACBS</name>
<evidence type="ECO:0000256" key="2">
    <source>
        <dbReference type="ARBA" id="ARBA00022741"/>
    </source>
</evidence>
<dbReference type="AlphaFoldDB" id="A0A4Y6UZZ3"/>
<evidence type="ECO:0000256" key="6">
    <source>
        <dbReference type="ARBA" id="ARBA00066388"/>
    </source>
</evidence>
<evidence type="ECO:0000313" key="10">
    <source>
        <dbReference type="EMBL" id="QDH23342.1"/>
    </source>
</evidence>
<dbReference type="InterPro" id="IPR050093">
    <property type="entry name" value="ABC_SmlMolc_Importer"/>
</dbReference>
<dbReference type="GO" id="GO:0016887">
    <property type="term" value="F:ATP hydrolysis activity"/>
    <property type="evidence" value="ECO:0007669"/>
    <property type="project" value="InterPro"/>
</dbReference>
<accession>A0A4Y6UZZ3</accession>
<dbReference type="InterPro" id="IPR003439">
    <property type="entry name" value="ABC_transporter-like_ATP-bd"/>
</dbReference>
<dbReference type="RefSeq" id="WP_141449879.1">
    <property type="nucleotide sequence ID" value="NZ_CP041217.1"/>
</dbReference>
<dbReference type="PROSITE" id="PS50893">
    <property type="entry name" value="ABC_TRANSPORTER_2"/>
    <property type="match status" value="1"/>
</dbReference>
<dbReference type="PANTHER" id="PTHR42781">
    <property type="entry name" value="SPERMIDINE/PUTRESCINE IMPORT ATP-BINDING PROTEIN POTA"/>
    <property type="match status" value="1"/>
</dbReference>
<evidence type="ECO:0000256" key="3">
    <source>
        <dbReference type="ARBA" id="ARBA00022840"/>
    </source>
</evidence>
<dbReference type="SUPFAM" id="SSF50331">
    <property type="entry name" value="MOP-like"/>
    <property type="match status" value="1"/>
</dbReference>
<evidence type="ECO:0000256" key="7">
    <source>
        <dbReference type="ARBA" id="ARBA00070305"/>
    </source>
</evidence>
<keyword evidence="3 10" id="KW-0067">ATP-binding</keyword>
<dbReference type="InterPro" id="IPR008995">
    <property type="entry name" value="Mo/tungstate-bd_C_term_dom"/>
</dbReference>
<feature type="region of interest" description="Disordered" evidence="8">
    <location>
        <begin position="250"/>
        <end position="283"/>
    </location>
</feature>
<comment type="catalytic activity">
    <reaction evidence="4">
        <text>a quaternary ammonium(out) + ATP + H2O = a quaternary ammonium(in) + ADP + phosphate + H(+)</text>
        <dbReference type="Rhea" id="RHEA:11036"/>
        <dbReference type="ChEBI" id="CHEBI:15377"/>
        <dbReference type="ChEBI" id="CHEBI:15378"/>
        <dbReference type="ChEBI" id="CHEBI:30616"/>
        <dbReference type="ChEBI" id="CHEBI:35267"/>
        <dbReference type="ChEBI" id="CHEBI:43474"/>
        <dbReference type="ChEBI" id="CHEBI:456216"/>
        <dbReference type="EC" id="7.6.2.9"/>
    </reaction>
</comment>
<evidence type="ECO:0000256" key="5">
    <source>
        <dbReference type="ARBA" id="ARBA00063934"/>
    </source>
</evidence>
<comment type="subunit">
    <text evidence="5">The complex is composed of two ATP-binding proteins (OpuCA), two transmembrane proteins (OpuCB and OpuCD) and a solute-binding protein (OpuCC).</text>
</comment>
<dbReference type="OrthoDB" id="9802264at2"/>
<dbReference type="SMART" id="SM00382">
    <property type="entry name" value="AAA"/>
    <property type="match status" value="1"/>
</dbReference>
<reference evidence="10 11" key="1">
    <citation type="submission" date="2019-06" db="EMBL/GenBank/DDBJ databases">
        <title>Saccharibacillus brassicae sp. nov., an endophytic bacterium isolated from Chinese cabbage seeds (Brassica pekinensis).</title>
        <authorList>
            <person name="Jiang L."/>
            <person name="Lee J."/>
            <person name="Kim S.W."/>
        </authorList>
    </citation>
    <scope>NUCLEOTIDE SEQUENCE [LARGE SCALE GENOMIC DNA]</scope>
    <source>
        <strain evidence="11">KCTC 43072 / ATSA2</strain>
    </source>
</reference>
<dbReference type="Pfam" id="PF00005">
    <property type="entry name" value="ABC_tran"/>
    <property type="match status" value="1"/>
</dbReference>
<evidence type="ECO:0000256" key="8">
    <source>
        <dbReference type="SAM" id="MobiDB-lite"/>
    </source>
</evidence>
<evidence type="ECO:0000256" key="1">
    <source>
        <dbReference type="ARBA" id="ARBA00022448"/>
    </source>
</evidence>
<keyword evidence="1" id="KW-0813">Transport</keyword>
<evidence type="ECO:0000256" key="4">
    <source>
        <dbReference type="ARBA" id="ARBA00052482"/>
    </source>
</evidence>
<protein>
    <recommendedName>
        <fullName evidence="7">Carnitine transport ATP-binding protein OpuCA</fullName>
        <ecNumber evidence="6">7.6.2.9</ecNumber>
    </recommendedName>
</protein>
<dbReference type="PROSITE" id="PS00211">
    <property type="entry name" value="ABC_TRANSPORTER_1"/>
    <property type="match status" value="1"/>
</dbReference>
<dbReference type="InterPro" id="IPR027417">
    <property type="entry name" value="P-loop_NTPase"/>
</dbReference>
<dbReference type="PANTHER" id="PTHR42781:SF4">
    <property type="entry name" value="SPERMIDINE_PUTRESCINE IMPORT ATP-BINDING PROTEIN POTA"/>
    <property type="match status" value="1"/>
</dbReference>
<dbReference type="InterPro" id="IPR013611">
    <property type="entry name" value="Transp-assoc_OB_typ2"/>
</dbReference>
<organism evidence="10 11">
    <name type="scientific">Saccharibacillus brassicae</name>
    <dbReference type="NCBI Taxonomy" id="2583377"/>
    <lineage>
        <taxon>Bacteria</taxon>
        <taxon>Bacillati</taxon>
        <taxon>Bacillota</taxon>
        <taxon>Bacilli</taxon>
        <taxon>Bacillales</taxon>
        <taxon>Paenibacillaceae</taxon>
        <taxon>Saccharibacillus</taxon>
    </lineage>
</organism>
<dbReference type="SUPFAM" id="SSF52540">
    <property type="entry name" value="P-loop containing nucleoside triphosphate hydrolases"/>
    <property type="match status" value="1"/>
</dbReference>
<dbReference type="EMBL" id="CP041217">
    <property type="protein sequence ID" value="QDH23342.1"/>
    <property type="molecule type" value="Genomic_DNA"/>
</dbReference>